<dbReference type="FunCoup" id="A0A1D2VR06">
    <property type="interactions" value="1307"/>
</dbReference>
<dbReference type="EMBL" id="KV454475">
    <property type="protein sequence ID" value="ODV64030.1"/>
    <property type="molecule type" value="Genomic_DNA"/>
</dbReference>
<dbReference type="GO" id="GO:0006887">
    <property type="term" value="P:exocytosis"/>
    <property type="evidence" value="ECO:0007669"/>
    <property type="project" value="UniProtKB-ARBA"/>
</dbReference>
<dbReference type="GO" id="GO:0120015">
    <property type="term" value="F:sterol transfer activity"/>
    <property type="evidence" value="ECO:0007669"/>
    <property type="project" value="UniProtKB-ARBA"/>
</dbReference>
<feature type="region of interest" description="Disordered" evidence="3">
    <location>
        <begin position="1"/>
        <end position="54"/>
    </location>
</feature>
<organism evidence="4 5">
    <name type="scientific">Ascoidea rubescens DSM 1968</name>
    <dbReference type="NCBI Taxonomy" id="1344418"/>
    <lineage>
        <taxon>Eukaryota</taxon>
        <taxon>Fungi</taxon>
        <taxon>Dikarya</taxon>
        <taxon>Ascomycota</taxon>
        <taxon>Saccharomycotina</taxon>
        <taxon>Saccharomycetes</taxon>
        <taxon>Ascoideaceae</taxon>
        <taxon>Ascoidea</taxon>
    </lineage>
</organism>
<dbReference type="GO" id="GO:0034727">
    <property type="term" value="P:piecemeal microautophagy of the nucleus"/>
    <property type="evidence" value="ECO:0007669"/>
    <property type="project" value="UniProtKB-ARBA"/>
</dbReference>
<dbReference type="PANTHER" id="PTHR10972">
    <property type="entry name" value="OXYSTEROL-BINDING PROTEIN-RELATED"/>
    <property type="match status" value="1"/>
</dbReference>
<evidence type="ECO:0000313" key="4">
    <source>
        <dbReference type="EMBL" id="ODV64030.1"/>
    </source>
</evidence>
<dbReference type="GO" id="GO:0006897">
    <property type="term" value="P:endocytosis"/>
    <property type="evidence" value="ECO:0007669"/>
    <property type="project" value="UniProtKB-ARBA"/>
</dbReference>
<dbReference type="STRING" id="1344418.A0A1D2VR06"/>
<dbReference type="InterPro" id="IPR000648">
    <property type="entry name" value="Oxysterol-bd"/>
</dbReference>
<dbReference type="GO" id="GO:0005829">
    <property type="term" value="C:cytosol"/>
    <property type="evidence" value="ECO:0007669"/>
    <property type="project" value="TreeGrafter"/>
</dbReference>
<dbReference type="GO" id="GO:0032934">
    <property type="term" value="F:sterol binding"/>
    <property type="evidence" value="ECO:0007669"/>
    <property type="project" value="TreeGrafter"/>
</dbReference>
<dbReference type="Pfam" id="PF01237">
    <property type="entry name" value="Oxysterol_BP"/>
    <property type="match status" value="1"/>
</dbReference>
<evidence type="ECO:0000256" key="3">
    <source>
        <dbReference type="SAM" id="MobiDB-lite"/>
    </source>
</evidence>
<evidence type="ECO:0000313" key="5">
    <source>
        <dbReference type="Proteomes" id="UP000095038"/>
    </source>
</evidence>
<dbReference type="Proteomes" id="UP000095038">
    <property type="component" value="Unassembled WGS sequence"/>
</dbReference>
<feature type="region of interest" description="Disordered" evidence="3">
    <location>
        <begin position="434"/>
        <end position="453"/>
    </location>
</feature>
<dbReference type="Gene3D" id="2.40.160.120">
    <property type="match status" value="1"/>
</dbReference>
<dbReference type="AlphaFoldDB" id="A0A1D2VR06"/>
<proteinExistence type="inferred from homology"/>
<dbReference type="InParanoid" id="A0A1D2VR06"/>
<name>A0A1D2VR06_9ASCO</name>
<evidence type="ECO:0000256" key="1">
    <source>
        <dbReference type="ARBA" id="ARBA00008842"/>
    </source>
</evidence>
<feature type="compositionally biased region" description="Polar residues" evidence="3">
    <location>
        <begin position="1"/>
        <end position="24"/>
    </location>
</feature>
<dbReference type="Gene3D" id="1.10.287.2720">
    <property type="match status" value="1"/>
</dbReference>
<dbReference type="PANTHER" id="PTHR10972:SF102">
    <property type="entry name" value="OXYSTEROL-BINDING PROTEIN"/>
    <property type="match status" value="1"/>
</dbReference>
<dbReference type="GO" id="GO:0016020">
    <property type="term" value="C:membrane"/>
    <property type="evidence" value="ECO:0007669"/>
    <property type="project" value="TreeGrafter"/>
</dbReference>
<dbReference type="FunFam" id="1.10.287.2720:FF:000001">
    <property type="entry name" value="Oxysterol-binding OBPalpha"/>
    <property type="match status" value="1"/>
</dbReference>
<dbReference type="OrthoDB" id="14833at2759"/>
<dbReference type="GO" id="GO:0030011">
    <property type="term" value="P:maintenance of cell polarity"/>
    <property type="evidence" value="ECO:0007669"/>
    <property type="project" value="UniProtKB-ARBA"/>
</dbReference>
<dbReference type="Gene3D" id="3.30.70.3490">
    <property type="match status" value="1"/>
</dbReference>
<evidence type="ECO:0000256" key="2">
    <source>
        <dbReference type="RuleBase" id="RU003844"/>
    </source>
</evidence>
<protein>
    <submittedName>
        <fullName evidence="4">Oxysterol-binding protein</fullName>
    </submittedName>
</protein>
<dbReference type="InterPro" id="IPR018494">
    <property type="entry name" value="Oxysterol-bd_CS"/>
</dbReference>
<dbReference type="InterPro" id="IPR037239">
    <property type="entry name" value="OSBP_sf"/>
</dbReference>
<dbReference type="GO" id="GO:0032541">
    <property type="term" value="C:cortical endoplasmic reticulum"/>
    <property type="evidence" value="ECO:0007669"/>
    <property type="project" value="TreeGrafter"/>
</dbReference>
<sequence>MISIFTSALSASPSTPNANLTAKSPSADSQLPSTSTSSSDPNSAATDDIDNVDDIDEVDDQGQSILMGIISQLRPGCDLSRITLPTFILERKSMLERITNQLQQPDILLKANSTQDPTERFLLVLKWYLSSWFIAPKAVKKPLNPVLGEYFTSYWNLSNGHSAYYISEQTSHHPPKSSYFYMIPESNIRVDGTVIPKSKFLGNSTAAMMEGLSILRFLDIKTNTNKNANTNTNTNPEENKILLENQIEEDSNPNKSAQVDYEYYTLTQPNMYARGLLFGKLKLELGDHMIVKCPSSNLVADIEFKTKGFISGTYDSIQGYVKDLSKNINLFELSGKWNDQIFIKNLSSSLNLFSPPSNELFFDVHSSVLYPPLVRPLSDQGEFESKKLWNKVIIALNKRNHDLATNEKFKIEDNQRLLAKKRIQDGVEFHPKLFKKNPNYNPTDTSASSLSSTTDLNLSDPLEFILYKNIPINDSPENKIKAILSVAPILPGQSFTPEFEIPTYKKPQLS</sequence>
<dbReference type="RefSeq" id="XP_020050337.1">
    <property type="nucleotide sequence ID" value="XM_020191123.1"/>
</dbReference>
<dbReference type="GeneID" id="30964759"/>
<accession>A0A1D2VR06</accession>
<dbReference type="SUPFAM" id="SSF144000">
    <property type="entry name" value="Oxysterol-binding protein-like"/>
    <property type="match status" value="1"/>
</dbReference>
<feature type="compositionally biased region" description="Low complexity" evidence="3">
    <location>
        <begin position="441"/>
        <end position="453"/>
    </location>
</feature>
<keyword evidence="5" id="KW-1185">Reference proteome</keyword>
<comment type="similarity">
    <text evidence="1 2">Belongs to the OSBP family.</text>
</comment>
<gene>
    <name evidence="4" type="ORF">ASCRUDRAFT_53374</name>
</gene>
<reference evidence="5" key="1">
    <citation type="submission" date="2016-05" db="EMBL/GenBank/DDBJ databases">
        <title>Comparative genomics of biotechnologically important yeasts.</title>
        <authorList>
            <consortium name="DOE Joint Genome Institute"/>
            <person name="Riley R."/>
            <person name="Haridas S."/>
            <person name="Wolfe K.H."/>
            <person name="Lopes M.R."/>
            <person name="Hittinger C.T."/>
            <person name="Goker M."/>
            <person name="Salamov A."/>
            <person name="Wisecaver J."/>
            <person name="Long T.M."/>
            <person name="Aerts A.L."/>
            <person name="Barry K."/>
            <person name="Choi C."/>
            <person name="Clum A."/>
            <person name="Coughlan A.Y."/>
            <person name="Deshpande S."/>
            <person name="Douglass A.P."/>
            <person name="Hanson S.J."/>
            <person name="Klenk H.-P."/>
            <person name="Labutti K."/>
            <person name="Lapidus A."/>
            <person name="Lindquist E."/>
            <person name="Lipzen A."/>
            <person name="Meier-Kolthoff J.P."/>
            <person name="Ohm R.A."/>
            <person name="Otillar R.P."/>
            <person name="Pangilinan J."/>
            <person name="Peng Y."/>
            <person name="Rokas A."/>
            <person name="Rosa C.A."/>
            <person name="Scheuner C."/>
            <person name="Sibirny A.A."/>
            <person name="Slot J.C."/>
            <person name="Stielow J.B."/>
            <person name="Sun H."/>
            <person name="Kurtzman C.P."/>
            <person name="Blackwell M."/>
            <person name="Grigoriev I.V."/>
            <person name="Jeffries T.W."/>
        </authorList>
    </citation>
    <scope>NUCLEOTIDE SEQUENCE [LARGE SCALE GENOMIC DNA]</scope>
    <source>
        <strain evidence="5">DSM 1968</strain>
    </source>
</reference>
<dbReference type="PROSITE" id="PS01013">
    <property type="entry name" value="OSBP"/>
    <property type="match status" value="1"/>
</dbReference>
<feature type="compositionally biased region" description="Low complexity" evidence="3">
    <location>
        <begin position="26"/>
        <end position="46"/>
    </location>
</feature>